<proteinExistence type="inferred from homology"/>
<dbReference type="GO" id="GO:0000956">
    <property type="term" value="P:nuclear-transcribed mRNA catabolic process"/>
    <property type="evidence" value="ECO:0007669"/>
    <property type="project" value="TreeGrafter"/>
</dbReference>
<feature type="compositionally biased region" description="Polar residues" evidence="17">
    <location>
        <begin position="490"/>
        <end position="501"/>
    </location>
</feature>
<dbReference type="InterPro" id="IPR036875">
    <property type="entry name" value="Znf_CCHC_sf"/>
</dbReference>
<feature type="domain" description="CCHC-type" evidence="18">
    <location>
        <begin position="265"/>
        <end position="280"/>
    </location>
</feature>
<evidence type="ECO:0000256" key="4">
    <source>
        <dbReference type="ARBA" id="ARBA00022552"/>
    </source>
</evidence>
<dbReference type="InterPro" id="IPR027073">
    <property type="entry name" value="5_3_exoribonuclease"/>
</dbReference>
<dbReference type="SUPFAM" id="SSF57756">
    <property type="entry name" value="Retrovirus zinc finger-like domains"/>
    <property type="match status" value="1"/>
</dbReference>
<comment type="caution">
    <text evidence="19">The sequence shown here is derived from an EMBL/GenBank/DDBJ whole genome shotgun (WGS) entry which is preliminary data.</text>
</comment>
<keyword evidence="16" id="KW-0862">Zinc</keyword>
<dbReference type="Pfam" id="PF17846">
    <property type="entry name" value="XRN_M"/>
    <property type="match status" value="1"/>
</dbReference>
<evidence type="ECO:0000256" key="12">
    <source>
        <dbReference type="ARBA" id="ARBA00023242"/>
    </source>
</evidence>
<dbReference type="PANTHER" id="PTHR12341:SF41">
    <property type="entry name" value="5'-3' EXORIBONUCLEASE 2"/>
    <property type="match status" value="1"/>
</dbReference>
<reference evidence="19" key="1">
    <citation type="submission" date="2020-12" db="EMBL/GenBank/DDBJ databases">
        <title>Metabolic potential, ecology and presence of endohyphal bacteria is reflected in genomic diversity of Mucoromycotina.</title>
        <authorList>
            <person name="Muszewska A."/>
            <person name="Okrasinska A."/>
            <person name="Steczkiewicz K."/>
            <person name="Drgas O."/>
            <person name="Orlowska M."/>
            <person name="Perlinska-Lenart U."/>
            <person name="Aleksandrzak-Piekarczyk T."/>
            <person name="Szatraj K."/>
            <person name="Zielenkiewicz U."/>
            <person name="Pilsyk S."/>
            <person name="Malc E."/>
            <person name="Mieczkowski P."/>
            <person name="Kruszewska J.S."/>
            <person name="Biernat P."/>
            <person name="Pawlowska J."/>
        </authorList>
    </citation>
    <scope>NUCLEOTIDE SEQUENCE</scope>
    <source>
        <strain evidence="19">WA0000067209</strain>
    </source>
</reference>
<comment type="subcellular location">
    <subcellularLocation>
        <location evidence="1">Nucleus</location>
    </subcellularLocation>
</comment>
<dbReference type="PROSITE" id="PS50158">
    <property type="entry name" value="ZF_CCHC"/>
    <property type="match status" value="1"/>
</dbReference>
<feature type="compositionally biased region" description="Gly residues" evidence="17">
    <location>
        <begin position="976"/>
        <end position="1028"/>
    </location>
</feature>
<dbReference type="InterPro" id="IPR001878">
    <property type="entry name" value="Znf_CCHC"/>
</dbReference>
<dbReference type="Pfam" id="PF00098">
    <property type="entry name" value="zf-CCHC"/>
    <property type="match status" value="1"/>
</dbReference>
<dbReference type="Proteomes" id="UP000654370">
    <property type="component" value="Unassembled WGS sequence"/>
</dbReference>
<dbReference type="FunFam" id="1.25.40.1050:FF:000002">
    <property type="entry name" value="5'-3' exoribonuclease"/>
    <property type="match status" value="1"/>
</dbReference>
<keyword evidence="9" id="KW-0805">Transcription regulation</keyword>
<feature type="region of interest" description="Disordered" evidence="17">
    <location>
        <begin position="412"/>
        <end position="455"/>
    </location>
</feature>
<keyword evidence="7 15" id="KW-0378">Hydrolase</keyword>
<evidence type="ECO:0000256" key="14">
    <source>
        <dbReference type="ARBA" id="ARBA00046943"/>
    </source>
</evidence>
<dbReference type="PANTHER" id="PTHR12341">
    <property type="entry name" value="5'-&gt;3' EXORIBONUCLEASE"/>
    <property type="match status" value="1"/>
</dbReference>
<dbReference type="GO" id="GO:0006364">
    <property type="term" value="P:rRNA processing"/>
    <property type="evidence" value="ECO:0007669"/>
    <property type="project" value="UniProtKB-KW"/>
</dbReference>
<keyword evidence="8 15" id="KW-0269">Exonuclease</keyword>
<keyword evidence="12" id="KW-0539">Nucleus</keyword>
<dbReference type="FunFam" id="3.40.50.12390:FF:000005">
    <property type="entry name" value="5'-3' exoribonuclease 2"/>
    <property type="match status" value="1"/>
</dbReference>
<evidence type="ECO:0000259" key="18">
    <source>
        <dbReference type="PROSITE" id="PS50158"/>
    </source>
</evidence>
<evidence type="ECO:0000256" key="16">
    <source>
        <dbReference type="PROSITE-ProRule" id="PRU00047"/>
    </source>
</evidence>
<organism evidence="19 20">
    <name type="scientific">Mortierella isabellina</name>
    <name type="common">Filamentous fungus</name>
    <name type="synonym">Umbelopsis isabellina</name>
    <dbReference type="NCBI Taxonomy" id="91625"/>
    <lineage>
        <taxon>Eukaryota</taxon>
        <taxon>Fungi</taxon>
        <taxon>Fungi incertae sedis</taxon>
        <taxon>Mucoromycota</taxon>
        <taxon>Mucoromycotina</taxon>
        <taxon>Umbelopsidomycetes</taxon>
        <taxon>Umbelopsidales</taxon>
        <taxon>Umbelopsidaceae</taxon>
        <taxon>Umbelopsis</taxon>
    </lineage>
</organism>
<dbReference type="AlphaFoldDB" id="A0A8H7UEY7"/>
<feature type="region of interest" description="Disordered" evidence="17">
    <location>
        <begin position="490"/>
        <end position="511"/>
    </location>
</feature>
<comment type="function">
    <text evidence="13">Possesses 5'-&gt;3' exoribonuclease activity. Required for the processing of nuclear mRNA and rRNA precursors. May promote the termination of transcription by RNA polymerase II. Essential for vegetative cell growth and chromosome segregation.</text>
</comment>
<dbReference type="Gene3D" id="3.40.50.12390">
    <property type="match status" value="2"/>
</dbReference>
<keyword evidence="16" id="KW-0479">Metal-binding</keyword>
<protein>
    <recommendedName>
        <fullName evidence="15">5'-3' exoribonuclease</fullName>
        <ecNumber evidence="15">3.1.13.-</ecNumber>
    </recommendedName>
</protein>
<evidence type="ECO:0000256" key="13">
    <source>
        <dbReference type="ARBA" id="ARBA00046137"/>
    </source>
</evidence>
<evidence type="ECO:0000256" key="2">
    <source>
        <dbReference type="ARBA" id="ARBA00006994"/>
    </source>
</evidence>
<keyword evidence="16" id="KW-0863">Zinc-finger</keyword>
<evidence type="ECO:0000256" key="17">
    <source>
        <dbReference type="SAM" id="MobiDB-lite"/>
    </source>
</evidence>
<dbReference type="InterPro" id="IPR004859">
    <property type="entry name" value="Xrn1_N"/>
</dbReference>
<dbReference type="GO" id="GO:0008270">
    <property type="term" value="F:zinc ion binding"/>
    <property type="evidence" value="ECO:0007669"/>
    <property type="project" value="UniProtKB-KW"/>
</dbReference>
<dbReference type="FunFam" id="3.40.50.12390:FF:000003">
    <property type="entry name" value="5'-3' exoribonuclease"/>
    <property type="match status" value="1"/>
</dbReference>
<evidence type="ECO:0000256" key="1">
    <source>
        <dbReference type="ARBA" id="ARBA00004123"/>
    </source>
</evidence>
<gene>
    <name evidence="19" type="ORF">INT43_007558</name>
</gene>
<evidence type="ECO:0000313" key="20">
    <source>
        <dbReference type="Proteomes" id="UP000654370"/>
    </source>
</evidence>
<dbReference type="InterPro" id="IPR017151">
    <property type="entry name" value="Xrn2/3/4"/>
</dbReference>
<evidence type="ECO:0000256" key="3">
    <source>
        <dbReference type="ARBA" id="ARBA00022472"/>
    </source>
</evidence>
<evidence type="ECO:0000256" key="15">
    <source>
        <dbReference type="PIRNR" id="PIRNR037239"/>
    </source>
</evidence>
<keyword evidence="10" id="KW-0175">Coiled coil</keyword>
<evidence type="ECO:0000256" key="9">
    <source>
        <dbReference type="ARBA" id="ARBA00023015"/>
    </source>
</evidence>
<name>A0A8H7UEY7_MORIS</name>
<dbReference type="InterPro" id="IPR041412">
    <property type="entry name" value="Xrn1_helical"/>
</dbReference>
<dbReference type="GO" id="GO:0006353">
    <property type="term" value="P:DNA-templated transcription termination"/>
    <property type="evidence" value="ECO:0007669"/>
    <property type="project" value="UniProtKB-KW"/>
</dbReference>
<dbReference type="GO" id="GO:0004534">
    <property type="term" value="F:5'-3' RNA exonuclease activity"/>
    <property type="evidence" value="ECO:0007669"/>
    <property type="project" value="UniProtKB-UniRule"/>
</dbReference>
<keyword evidence="4" id="KW-0698">rRNA processing</keyword>
<comment type="similarity">
    <text evidence="2 15">Belongs to the 5'-3' exonuclease family. XRN2/RAT1 subfamily.</text>
</comment>
<dbReference type="GO" id="GO:0006397">
    <property type="term" value="P:mRNA processing"/>
    <property type="evidence" value="ECO:0007669"/>
    <property type="project" value="UniProtKB-UniRule"/>
</dbReference>
<evidence type="ECO:0000256" key="8">
    <source>
        <dbReference type="ARBA" id="ARBA00022839"/>
    </source>
</evidence>
<evidence type="ECO:0000256" key="7">
    <source>
        <dbReference type="ARBA" id="ARBA00022801"/>
    </source>
</evidence>
<feature type="compositionally biased region" description="Gly residues" evidence="17">
    <location>
        <begin position="931"/>
        <end position="951"/>
    </location>
</feature>
<keyword evidence="5 15" id="KW-0507">mRNA processing</keyword>
<feature type="compositionally biased region" description="Basic and acidic residues" evidence="17">
    <location>
        <begin position="425"/>
        <end position="437"/>
    </location>
</feature>
<keyword evidence="11" id="KW-0804">Transcription</keyword>
<dbReference type="CDD" id="cd18673">
    <property type="entry name" value="PIN_XRN1-2-like"/>
    <property type="match status" value="1"/>
</dbReference>
<keyword evidence="20" id="KW-1185">Reference proteome</keyword>
<keyword evidence="3" id="KW-0806">Transcription termination</keyword>
<sequence>MGVPALFRWLSNKFPKIVTQCVEEQPKKVNGVEVPIDPTKPNPNGEEFDNLYLDMNAIIHPCCHPENKPAPETEDEMMIDIFEYIDRIVTMIRPRSLLYMAIDGVAPRAKMNQQRSRRFRAAQLAQVELEAKEKVQQELMAIGQLHQLPVKKKAFDSNCITPGTPFMDNLATCLRYHIAHKQNTDPAWKDLKVILSDASAAGEGEHKMMEYIRQQRARPEHNPNTVHVMYGLDADLIMLALATHEAHFKILREDVFAKEASSKNCFVCGKPGHRAAECRNQVSASNQPAEPAQDDKAAPPKPYVLMHVEVLREYLEYALKPENPDVVWDLEHAIDDWVFLCFFVGNDFLPHLPSLEIREGAIDTLCTIWKKCLPVMGGYMTSKGEVDLAKVQFLVTELGKMEDQIFMDRKMKEERRAQGAKRRKLENDRRKIEREQYDNGPTFGDNTAVPVFAPSEGMSNHDVVANRASLRMANQSAAAALKAEIMGTAQDGQTADESGQHGTKRKADDIEDEFATEVDQVEEIDESDEPDNEAAGRAILARVAAEKKAKDDAAQAREPDDEVRFWEAGWKGRFYKNKFGIAENDFEEKQKIVKAYCEGLCWVFKYYCEGCVSWSWYYPYHYAPMASDFVDLDQMKIEFELNAPLRPFEQLMGVLPAASRDHIPKAFHHLMTDEFSPIIDFYPVDFDVDMDGKKWEWQGVVKLPFIDKNRLLEAMDTVYDQLTEEEQIRNTLGVDKLFVADTNKLYDFISTVYTKRASQEPIPLDPSKSDGITGFVNNDPDCIPRSTLRSPLPDHDLPDIANDRSLSVIYTAPNPGARLPFKPTLLKGARLGKKRLNWEDLQRATFEKQEHRPRGDRYDPQGQHLAEHRQYNNRSGGNRNNGYYQANDGYGGGYGGGGGGGRGGGYSGGYGGGYQQQAPYQSYDRQPNRGGYQGGGGYGGPRGNDGYGRDGGYGGNHGNNYGGNYNSNRGYRGGGGGGGYQGGQSHGGGYRGGGGRGGGRGGYQNNGGYQGGQSHGGGYRGGGRGGGYNSHNQRY</sequence>
<comment type="subunit">
    <text evidence="14">Interacts with RAI1; the interaction is direct, stabilizes RAT1 protein structure and may stimulate its exoribonuclease activity. The interaction also stimulates RAI1 pyrophosphohydrolase activity, probably by recruiting it to mRNA substrates.</text>
</comment>
<dbReference type="Pfam" id="PF03159">
    <property type="entry name" value="XRN_N"/>
    <property type="match status" value="1"/>
</dbReference>
<dbReference type="Gene3D" id="1.25.40.1050">
    <property type="match status" value="1"/>
</dbReference>
<dbReference type="SMART" id="SM00343">
    <property type="entry name" value="ZnF_C2HC"/>
    <property type="match status" value="1"/>
</dbReference>
<dbReference type="GO" id="GO:0003723">
    <property type="term" value="F:RNA binding"/>
    <property type="evidence" value="ECO:0007669"/>
    <property type="project" value="TreeGrafter"/>
</dbReference>
<evidence type="ECO:0000256" key="5">
    <source>
        <dbReference type="ARBA" id="ARBA00022664"/>
    </source>
</evidence>
<dbReference type="EC" id="3.1.13.-" evidence="15"/>
<evidence type="ECO:0000256" key="10">
    <source>
        <dbReference type="ARBA" id="ARBA00023054"/>
    </source>
</evidence>
<dbReference type="GO" id="GO:0005634">
    <property type="term" value="C:nucleus"/>
    <property type="evidence" value="ECO:0007669"/>
    <property type="project" value="UniProtKB-SubCell"/>
</dbReference>
<keyword evidence="6 15" id="KW-0540">Nuclease</keyword>
<accession>A0A8H7UEY7</accession>
<dbReference type="EMBL" id="JAEPQZ010000009">
    <property type="protein sequence ID" value="KAG2176904.1"/>
    <property type="molecule type" value="Genomic_DNA"/>
</dbReference>
<feature type="region of interest" description="Disordered" evidence="17">
    <location>
        <begin position="976"/>
        <end position="1035"/>
    </location>
</feature>
<dbReference type="OrthoDB" id="372487at2759"/>
<feature type="region of interest" description="Disordered" evidence="17">
    <location>
        <begin position="916"/>
        <end position="951"/>
    </location>
</feature>
<dbReference type="PIRSF" id="PIRSF037239">
    <property type="entry name" value="Exonuclease_Xrn2"/>
    <property type="match status" value="1"/>
</dbReference>
<evidence type="ECO:0000256" key="11">
    <source>
        <dbReference type="ARBA" id="ARBA00023163"/>
    </source>
</evidence>
<comment type="function">
    <text evidence="15">Possesses 5'-&gt;3' exoribonuclease activity. May promote termination of transcription by RNA polymerase II.</text>
</comment>
<evidence type="ECO:0000256" key="6">
    <source>
        <dbReference type="ARBA" id="ARBA00022722"/>
    </source>
</evidence>
<evidence type="ECO:0000313" key="19">
    <source>
        <dbReference type="EMBL" id="KAG2176904.1"/>
    </source>
</evidence>